<reference evidence="2" key="1">
    <citation type="submission" date="2015-07" db="EMBL/GenBank/DDBJ databases">
        <authorList>
            <consortium name="Consortium for Microbial Forensics and Genomics (microFORGE)"/>
            <person name="Knight B.M."/>
            <person name="Roberts D.P."/>
            <person name="Lin D."/>
            <person name="Hari K."/>
            <person name="Fletcher J."/>
            <person name="Melcher U."/>
            <person name="Blagden T."/>
            <person name="Winegar R.A."/>
        </authorList>
    </citation>
    <scope>NUCLEOTIDE SEQUENCE [LARGE SCALE GENOMIC DNA]</scope>
    <source>
        <strain evidence="2">NRRL B-1447</strain>
    </source>
</reference>
<dbReference type="RefSeq" id="WP_053173411.1">
    <property type="nucleotide sequence ID" value="NZ_LGUV01000335.1"/>
</dbReference>
<name>A0A0L8MBB8_STRVG</name>
<accession>A0A0L8MBB8</accession>
<dbReference type="PATRIC" id="fig|1961.12.peg.5127"/>
<organism evidence="1 2">
    <name type="scientific">Streptomyces virginiae</name>
    <name type="common">Streptomyces cinnamonensis</name>
    <dbReference type="NCBI Taxonomy" id="1961"/>
    <lineage>
        <taxon>Bacteria</taxon>
        <taxon>Bacillati</taxon>
        <taxon>Actinomycetota</taxon>
        <taxon>Actinomycetes</taxon>
        <taxon>Kitasatosporales</taxon>
        <taxon>Streptomycetaceae</taxon>
        <taxon>Streptomyces</taxon>
    </lineage>
</organism>
<dbReference type="Proteomes" id="UP000037084">
    <property type="component" value="Unassembled WGS sequence"/>
</dbReference>
<sequence length="221" mass="24503">MTDFLFAILSSLAASAVLLVLGLLRGARPVWWLVAACSRYTGTGLGRVYRHQSSAEQDLARDLRRARWVKVLAGRGNVLTRDVFSPVWSESVCPQSVQILLPDPDPREDSWLDRRSGEVSRFDPGFTADLLRSQVRTNIDYLAGVSRARNGVELRTFNLPNNCRVIATDRAAYLTFYGASAHGRNSPCLYARAPGVLYTAALRQFDATWTHATPNLPTPLP</sequence>
<comment type="caution">
    <text evidence="1">The sequence shown here is derived from an EMBL/GenBank/DDBJ whole genome shotgun (WGS) entry which is preliminary data.</text>
</comment>
<dbReference type="OrthoDB" id="3425745at2"/>
<gene>
    <name evidence="1" type="ORF">ADK75_22840</name>
</gene>
<proteinExistence type="predicted"/>
<protein>
    <submittedName>
        <fullName evidence="1">Uncharacterized protein</fullName>
    </submittedName>
</protein>
<evidence type="ECO:0000313" key="2">
    <source>
        <dbReference type="Proteomes" id="UP000037084"/>
    </source>
</evidence>
<dbReference type="EMBL" id="LGUV01000335">
    <property type="protein sequence ID" value="KOG47706.1"/>
    <property type="molecule type" value="Genomic_DNA"/>
</dbReference>
<dbReference type="AlphaFoldDB" id="A0A0L8MBB8"/>
<evidence type="ECO:0000313" key="1">
    <source>
        <dbReference type="EMBL" id="KOG47706.1"/>
    </source>
</evidence>